<dbReference type="HOGENOM" id="CLU_1644729_0_0_1"/>
<keyword evidence="2" id="KW-1185">Reference proteome</keyword>
<dbReference type="InParanoid" id="A7E4F2"/>
<proteinExistence type="predicted"/>
<evidence type="ECO:0000313" key="2">
    <source>
        <dbReference type="Proteomes" id="UP000001312"/>
    </source>
</evidence>
<sequence length="161" mass="17760">MYHGDGSSISDNKSIALQLSNINEQDQGMAKNAKSDQHLNVFCRPSPTQALPAIDHSYNQRTWNRSFPYSHCAVRNKQSACHYGTESAKKQQLLGDKTNTSSDDGELFEAVVESRIHGSGQPAPLVLQSLTVATTQRLASSIRSGAMRFLFLYIDVTIDNN</sequence>
<dbReference type="KEGG" id="ssl:SS1G_00174"/>
<accession>A7E4F2</accession>
<dbReference type="GeneID" id="5494702"/>
<evidence type="ECO:0000313" key="1">
    <source>
        <dbReference type="EMBL" id="EDN90774.1"/>
    </source>
</evidence>
<dbReference type="AlphaFoldDB" id="A7E4F2"/>
<reference evidence="2" key="1">
    <citation type="journal article" date="2011" name="PLoS Genet.">
        <title>Genomic analysis of the necrotrophic fungal pathogens Sclerotinia sclerotiorum and Botrytis cinerea.</title>
        <authorList>
            <person name="Amselem J."/>
            <person name="Cuomo C.A."/>
            <person name="van Kan J.A."/>
            <person name="Viaud M."/>
            <person name="Benito E.P."/>
            <person name="Couloux A."/>
            <person name="Coutinho P.M."/>
            <person name="de Vries R.P."/>
            <person name="Dyer P.S."/>
            <person name="Fillinger S."/>
            <person name="Fournier E."/>
            <person name="Gout L."/>
            <person name="Hahn M."/>
            <person name="Kohn L."/>
            <person name="Lapalu N."/>
            <person name="Plummer K.M."/>
            <person name="Pradier J.M."/>
            <person name="Quevillon E."/>
            <person name="Sharon A."/>
            <person name="Simon A."/>
            <person name="ten Have A."/>
            <person name="Tudzynski B."/>
            <person name="Tudzynski P."/>
            <person name="Wincker P."/>
            <person name="Andrew M."/>
            <person name="Anthouard V."/>
            <person name="Beever R.E."/>
            <person name="Beffa R."/>
            <person name="Benoit I."/>
            <person name="Bouzid O."/>
            <person name="Brault B."/>
            <person name="Chen Z."/>
            <person name="Choquer M."/>
            <person name="Collemare J."/>
            <person name="Cotton P."/>
            <person name="Danchin E.G."/>
            <person name="Da Silva C."/>
            <person name="Gautier A."/>
            <person name="Giraud C."/>
            <person name="Giraud T."/>
            <person name="Gonzalez C."/>
            <person name="Grossetete S."/>
            <person name="Guldener U."/>
            <person name="Henrissat B."/>
            <person name="Howlett B.J."/>
            <person name="Kodira C."/>
            <person name="Kretschmer M."/>
            <person name="Lappartient A."/>
            <person name="Leroch M."/>
            <person name="Levis C."/>
            <person name="Mauceli E."/>
            <person name="Neuveglise C."/>
            <person name="Oeser B."/>
            <person name="Pearson M."/>
            <person name="Poulain J."/>
            <person name="Poussereau N."/>
            <person name="Quesneville H."/>
            <person name="Rascle C."/>
            <person name="Schumacher J."/>
            <person name="Segurens B."/>
            <person name="Sexton A."/>
            <person name="Silva E."/>
            <person name="Sirven C."/>
            <person name="Soanes D.M."/>
            <person name="Talbot N.J."/>
            <person name="Templeton M."/>
            <person name="Yandava C."/>
            <person name="Yarden O."/>
            <person name="Zeng Q."/>
            <person name="Rollins J.A."/>
            <person name="Lebrun M.H."/>
            <person name="Dickman M."/>
        </authorList>
    </citation>
    <scope>NUCLEOTIDE SEQUENCE [LARGE SCALE GENOMIC DNA]</scope>
    <source>
        <strain evidence="2">ATCC 18683 / 1980 / Ss-1</strain>
    </source>
</reference>
<name>A7E4F2_SCLS1</name>
<dbReference type="Proteomes" id="UP000001312">
    <property type="component" value="Unassembled WGS sequence"/>
</dbReference>
<organism evidence="1 2">
    <name type="scientific">Sclerotinia sclerotiorum (strain ATCC 18683 / 1980 / Ss-1)</name>
    <name type="common">White mold</name>
    <name type="synonym">Whetzelinia sclerotiorum</name>
    <dbReference type="NCBI Taxonomy" id="665079"/>
    <lineage>
        <taxon>Eukaryota</taxon>
        <taxon>Fungi</taxon>
        <taxon>Dikarya</taxon>
        <taxon>Ascomycota</taxon>
        <taxon>Pezizomycotina</taxon>
        <taxon>Leotiomycetes</taxon>
        <taxon>Helotiales</taxon>
        <taxon>Sclerotiniaceae</taxon>
        <taxon>Sclerotinia</taxon>
    </lineage>
</organism>
<dbReference type="RefSeq" id="XP_001598088.1">
    <property type="nucleotide sequence ID" value="XM_001598038.1"/>
</dbReference>
<dbReference type="EMBL" id="CH476621">
    <property type="protein sequence ID" value="EDN90774.1"/>
    <property type="molecule type" value="Genomic_DNA"/>
</dbReference>
<gene>
    <name evidence="1" type="ORF">SS1G_00174</name>
</gene>
<protein>
    <submittedName>
        <fullName evidence="1">Uncharacterized protein</fullName>
    </submittedName>
</protein>